<dbReference type="AlphaFoldDB" id="A0A6I2R1E7"/>
<dbReference type="Proteomes" id="UP000434475">
    <property type="component" value="Unassembled WGS sequence"/>
</dbReference>
<organism evidence="1 2">
    <name type="scientific">Flavonifractor plautii</name>
    <name type="common">Fusobacterium plautii</name>
    <dbReference type="NCBI Taxonomy" id="292800"/>
    <lineage>
        <taxon>Bacteria</taxon>
        <taxon>Bacillati</taxon>
        <taxon>Bacillota</taxon>
        <taxon>Clostridia</taxon>
        <taxon>Eubacteriales</taxon>
        <taxon>Oscillospiraceae</taxon>
        <taxon>Flavonifractor</taxon>
    </lineage>
</organism>
<accession>A0A6I2R1E7</accession>
<name>A0A6I2R1E7_FLAPL</name>
<comment type="caution">
    <text evidence="1">The sequence shown here is derived from an EMBL/GenBank/DDBJ whole genome shotgun (WGS) entry which is preliminary data.</text>
</comment>
<dbReference type="RefSeq" id="WP_108981786.1">
    <property type="nucleotide sequence ID" value="NZ_JAQLWY010000020.1"/>
</dbReference>
<gene>
    <name evidence="1" type="ORF">GKE97_10635</name>
</gene>
<evidence type="ECO:0000313" key="1">
    <source>
        <dbReference type="EMBL" id="MSB19971.1"/>
    </source>
</evidence>
<sequence>MRRNSVEHLPLTLREQEAELEAVANARPLMRLPKPVTARKVVRNIRVEKMALTAREREAEAEIEKRELGVILPL</sequence>
<protein>
    <submittedName>
        <fullName evidence="1">Uncharacterized protein</fullName>
    </submittedName>
</protein>
<dbReference type="EMBL" id="WKPR01000009">
    <property type="protein sequence ID" value="MSB19971.1"/>
    <property type="molecule type" value="Genomic_DNA"/>
</dbReference>
<proteinExistence type="predicted"/>
<evidence type="ECO:0000313" key="2">
    <source>
        <dbReference type="Proteomes" id="UP000434475"/>
    </source>
</evidence>
<reference evidence="1 2" key="1">
    <citation type="journal article" date="2019" name="Nat. Med.">
        <title>A library of human gut bacterial isolates paired with longitudinal multiomics data enables mechanistic microbiome research.</title>
        <authorList>
            <person name="Poyet M."/>
            <person name="Groussin M."/>
            <person name="Gibbons S.M."/>
            <person name="Avila-Pacheco J."/>
            <person name="Jiang X."/>
            <person name="Kearney S.M."/>
            <person name="Perrotta A.R."/>
            <person name="Berdy B."/>
            <person name="Zhao S."/>
            <person name="Lieberman T.D."/>
            <person name="Swanson P.K."/>
            <person name="Smith M."/>
            <person name="Roesemann S."/>
            <person name="Alexander J.E."/>
            <person name="Rich S.A."/>
            <person name="Livny J."/>
            <person name="Vlamakis H."/>
            <person name="Clish C."/>
            <person name="Bullock K."/>
            <person name="Deik A."/>
            <person name="Scott J."/>
            <person name="Pierce K.A."/>
            <person name="Xavier R.J."/>
            <person name="Alm E.J."/>
        </authorList>
    </citation>
    <scope>NUCLEOTIDE SEQUENCE [LARGE SCALE GENOMIC DNA]</scope>
    <source>
        <strain evidence="1 2">BIOML-A2</strain>
    </source>
</reference>